<sequence>MLVYHVGVVVRQGAKVKRALNICCLAVRHMELKFCDDTRLIHSYFLREKSTNASNLKKEKTGAAVIHAVFSK</sequence>
<name>A0A915I6Y2_ROMCU</name>
<evidence type="ECO:0000313" key="2">
    <source>
        <dbReference type="WBParaSite" id="nRc.2.0.1.t09899-RA"/>
    </source>
</evidence>
<evidence type="ECO:0000313" key="1">
    <source>
        <dbReference type="Proteomes" id="UP000887565"/>
    </source>
</evidence>
<accession>A0A915I6Y2</accession>
<dbReference type="AlphaFoldDB" id="A0A915I6Y2"/>
<dbReference type="Proteomes" id="UP000887565">
    <property type="component" value="Unplaced"/>
</dbReference>
<keyword evidence="1" id="KW-1185">Reference proteome</keyword>
<proteinExistence type="predicted"/>
<organism evidence="1 2">
    <name type="scientific">Romanomermis culicivorax</name>
    <name type="common">Nematode worm</name>
    <dbReference type="NCBI Taxonomy" id="13658"/>
    <lineage>
        <taxon>Eukaryota</taxon>
        <taxon>Metazoa</taxon>
        <taxon>Ecdysozoa</taxon>
        <taxon>Nematoda</taxon>
        <taxon>Enoplea</taxon>
        <taxon>Dorylaimia</taxon>
        <taxon>Mermithida</taxon>
        <taxon>Mermithoidea</taxon>
        <taxon>Mermithidae</taxon>
        <taxon>Romanomermis</taxon>
    </lineage>
</organism>
<protein>
    <submittedName>
        <fullName evidence="2">Uncharacterized protein</fullName>
    </submittedName>
</protein>
<dbReference type="WBParaSite" id="nRc.2.0.1.t09899-RA">
    <property type="protein sequence ID" value="nRc.2.0.1.t09899-RA"/>
    <property type="gene ID" value="nRc.2.0.1.g09899"/>
</dbReference>
<reference evidence="2" key="1">
    <citation type="submission" date="2022-11" db="UniProtKB">
        <authorList>
            <consortium name="WormBaseParasite"/>
        </authorList>
    </citation>
    <scope>IDENTIFICATION</scope>
</reference>